<dbReference type="Gene3D" id="3.40.50.720">
    <property type="entry name" value="NAD(P)-binding Rossmann-like Domain"/>
    <property type="match status" value="1"/>
</dbReference>
<reference evidence="3 4" key="1">
    <citation type="submission" date="2023-12" db="EMBL/GenBank/DDBJ databases">
        <title>A high-quality genome assembly for Dillenia turbinata (Dilleniales).</title>
        <authorList>
            <person name="Chanderbali A."/>
        </authorList>
    </citation>
    <scope>NUCLEOTIDE SEQUENCE [LARGE SCALE GENOMIC DNA]</scope>
    <source>
        <strain evidence="3">LSX21</strain>
        <tissue evidence="3">Leaf</tissue>
    </source>
</reference>
<dbReference type="Proteomes" id="UP001370490">
    <property type="component" value="Unassembled WGS sequence"/>
</dbReference>
<dbReference type="EMBL" id="JBAMMX010000028">
    <property type="protein sequence ID" value="KAK6911221.1"/>
    <property type="molecule type" value="Genomic_DNA"/>
</dbReference>
<dbReference type="SUPFAM" id="SSF51735">
    <property type="entry name" value="NAD(P)-binding Rossmann-fold domains"/>
    <property type="match status" value="1"/>
</dbReference>
<dbReference type="PANTHER" id="PTHR15020">
    <property type="entry name" value="FLAVIN REDUCTASE-RELATED"/>
    <property type="match status" value="1"/>
</dbReference>
<evidence type="ECO:0000256" key="1">
    <source>
        <dbReference type="SAM" id="MobiDB-lite"/>
    </source>
</evidence>
<comment type="caution">
    <text evidence="3">The sequence shown here is derived from an EMBL/GenBank/DDBJ whole genome shotgun (WGS) entry which is preliminary data.</text>
</comment>
<protein>
    <submittedName>
        <fullName evidence="3">Uncharacterized protein</fullName>
    </submittedName>
</protein>
<organism evidence="3 4">
    <name type="scientific">Dillenia turbinata</name>
    <dbReference type="NCBI Taxonomy" id="194707"/>
    <lineage>
        <taxon>Eukaryota</taxon>
        <taxon>Viridiplantae</taxon>
        <taxon>Streptophyta</taxon>
        <taxon>Embryophyta</taxon>
        <taxon>Tracheophyta</taxon>
        <taxon>Spermatophyta</taxon>
        <taxon>Magnoliopsida</taxon>
        <taxon>eudicotyledons</taxon>
        <taxon>Gunneridae</taxon>
        <taxon>Pentapetalae</taxon>
        <taxon>Dilleniales</taxon>
        <taxon>Dilleniaceae</taxon>
        <taxon>Dillenia</taxon>
    </lineage>
</organism>
<dbReference type="InterPro" id="IPR036291">
    <property type="entry name" value="NAD(P)-bd_dom_sf"/>
</dbReference>
<keyword evidence="4" id="KW-1185">Reference proteome</keyword>
<gene>
    <name evidence="3" type="ORF">RJ641_023314</name>
</gene>
<evidence type="ECO:0000313" key="3">
    <source>
        <dbReference type="EMBL" id="KAK6911221.1"/>
    </source>
</evidence>
<evidence type="ECO:0000256" key="2">
    <source>
        <dbReference type="SAM" id="Phobius"/>
    </source>
</evidence>
<dbReference type="PANTHER" id="PTHR15020:SF47">
    <property type="entry name" value="NAD(P)-BINDING DOMAIN-CONTAINING PROTEIN"/>
    <property type="match status" value="1"/>
</dbReference>
<proteinExistence type="predicted"/>
<keyword evidence="2" id="KW-0472">Membrane</keyword>
<feature type="transmembrane region" description="Helical" evidence="2">
    <location>
        <begin position="180"/>
        <end position="199"/>
    </location>
</feature>
<name>A0AAN8YSF7_9MAGN</name>
<keyword evidence="2" id="KW-1133">Transmembrane helix</keyword>
<evidence type="ECO:0000313" key="4">
    <source>
        <dbReference type="Proteomes" id="UP001370490"/>
    </source>
</evidence>
<feature type="compositionally biased region" description="Low complexity" evidence="1">
    <location>
        <begin position="59"/>
        <end position="73"/>
    </location>
</feature>
<feature type="region of interest" description="Disordered" evidence="1">
    <location>
        <begin position="51"/>
        <end position="77"/>
    </location>
</feature>
<dbReference type="AlphaFoldDB" id="A0AAN8YSF7"/>
<keyword evidence="2" id="KW-0812">Transmembrane</keyword>
<sequence length="759" mass="85095">MSATTTHILYQVNHFPKSQNRLISSPSEFLEVSFPAQFYSDPQIHKHCSSSILKPPRANSTTETSKNNPNKNNYGDDNEVEKHQKQLLMIKLDDVNPVEEGRQSRQIFDEVWRKFSILGQISRTIRSDDESTMLIRKSGPMCEFAIPGAQNSTVLVVAATSRVGRIVARKLTSRGYTVKVIFFCILHFFSSYLLTYLVIVEIVTGDVGDPSSLKAAVQGCNKIIYCATARSTITGDLNRVDYQGVSNLTKAFQIRVSSISRGREVKVSYAVVSGLSQLRSIMQLQDYNHKLAQLRAGKSSESKLLPAKFKSENSLDEWEVRQGTYFLEVQLTMMEQWMQNLDSPKLEMLFSQFSDWICLCLHQGRICGIDKKTFTSTRLHSLTGLVLSVGGNGRSYVLILEAGPLTDTTQSKLYFARFTAKVGFCRVRIPFSSFWPVKPDDPPLDPFLVRTLTICFEPRRQCPMEGPAGANHDLQSFKLVLEYIKALPIKTSEFSSECYKLKVDVFSTPEMNGMELGRIHELDPHSQTGQETDFILVSCTGLGVEPSRREQVLKAKKLDNCFRKNQVDNVLLYLIKGIEFLGACADVADICVKALHDSTARNKSFDVVCYEYVAEPGKELYELRICQTKQITILTPALFGPREEHMIVLEQCRSSYLMIKASALKPTSSISRASFCGNPAYDLLAAAFILTVGTRELPQDSETLSYIPQTISRECATVQDCKKGRIQHPKSRKAENCVGKCVTTCIQGGGYGSPRRRSL</sequence>
<accession>A0AAN8YSF7</accession>